<sequence length="421" mass="47064">MKNQYEVIVIGAGQAGLSMSYLLKQKGIDHVVFEKKRISDSWRNYRWDTFCLVTPNWQCNLPGYSYSGNDPYGFMVKDEIVEFLEGYAASFDPPVKEGVEVLAVSREPLTDSFTVLTNEGIYTASQVVVCIGNFHSAPLPKLAEKFPTYITHVHSAHYKNPESLPAGDVLVVGTGQSGAQIAEDLHLAGRNVHLCVGKAPRCARLYRGKDVVEWLDMMKYYDIPVDKHPEGENVRDKTNHYVTGRDGGREIDLRKFALEGMKLYGVLNDVSDSELVFAPNLKEHLDYADKVSENIKKRIDQYILDNQIEAATEPTYVPVWAPASEVTSVLLENTNITSVVWCIGFGMDYSWLKLPVLNERGHPVHQRGVTEVDGLYFLGLTWQNTWGSARFSGVGKDAEYLLESIEKNLPATVSALDSTDA</sequence>
<proteinExistence type="predicted"/>
<dbReference type="RefSeq" id="WP_167216462.1">
    <property type="nucleotide sequence ID" value="NZ_CP050063.1"/>
</dbReference>
<dbReference type="KEGG" id="spib:G8759_29595"/>
<dbReference type="Proteomes" id="UP000501802">
    <property type="component" value="Chromosome"/>
</dbReference>
<dbReference type="Gene3D" id="3.50.50.60">
    <property type="entry name" value="FAD/NAD(P)-binding domain"/>
    <property type="match status" value="2"/>
</dbReference>
<evidence type="ECO:0000313" key="3">
    <source>
        <dbReference type="Proteomes" id="UP000501802"/>
    </source>
</evidence>
<evidence type="ECO:0000256" key="1">
    <source>
        <dbReference type="ARBA" id="ARBA00023002"/>
    </source>
</evidence>
<dbReference type="InterPro" id="IPR036188">
    <property type="entry name" value="FAD/NAD-bd_sf"/>
</dbReference>
<dbReference type="AlphaFoldDB" id="A0A6G9AW35"/>
<evidence type="ECO:0000313" key="2">
    <source>
        <dbReference type="EMBL" id="QIP16505.1"/>
    </source>
</evidence>
<name>A0A6G9AW35_9BACT</name>
<dbReference type="NCBIfam" id="TIGR04046">
    <property type="entry name" value="MSMEG_0569_nitr"/>
    <property type="match status" value="1"/>
</dbReference>
<keyword evidence="3" id="KW-1185">Reference proteome</keyword>
<dbReference type="PANTHER" id="PTHR43539">
    <property type="entry name" value="FLAVIN-BINDING MONOOXYGENASE-LIKE PROTEIN (AFU_ORTHOLOGUE AFUA_4G09220)"/>
    <property type="match status" value="1"/>
</dbReference>
<reference evidence="2 3" key="1">
    <citation type="submission" date="2020-03" db="EMBL/GenBank/DDBJ databases">
        <authorList>
            <person name="Kim M.K."/>
        </authorList>
    </citation>
    <scope>NUCLEOTIDE SEQUENCE [LARGE SCALE GENOMIC DNA]</scope>
    <source>
        <strain evidence="2 3">BT328</strain>
    </source>
</reference>
<dbReference type="SUPFAM" id="SSF51905">
    <property type="entry name" value="FAD/NAD(P)-binding domain"/>
    <property type="match status" value="2"/>
</dbReference>
<dbReference type="PANTHER" id="PTHR43539:SF78">
    <property type="entry name" value="FLAVIN-CONTAINING MONOOXYGENASE"/>
    <property type="match status" value="1"/>
</dbReference>
<dbReference type="PRINTS" id="PR00411">
    <property type="entry name" value="PNDRDTASEI"/>
</dbReference>
<keyword evidence="1" id="KW-0560">Oxidoreductase</keyword>
<dbReference type="InterPro" id="IPR050982">
    <property type="entry name" value="Auxin_biosynth/cation_transpt"/>
</dbReference>
<dbReference type="EMBL" id="CP050063">
    <property type="protein sequence ID" value="QIP16505.1"/>
    <property type="molecule type" value="Genomic_DNA"/>
</dbReference>
<organism evidence="2 3">
    <name type="scientific">Spirosoma aureum</name>
    <dbReference type="NCBI Taxonomy" id="2692134"/>
    <lineage>
        <taxon>Bacteria</taxon>
        <taxon>Pseudomonadati</taxon>
        <taxon>Bacteroidota</taxon>
        <taxon>Cytophagia</taxon>
        <taxon>Cytophagales</taxon>
        <taxon>Cytophagaceae</taxon>
        <taxon>Spirosoma</taxon>
    </lineage>
</organism>
<dbReference type="GO" id="GO:0050660">
    <property type="term" value="F:flavin adenine dinucleotide binding"/>
    <property type="evidence" value="ECO:0007669"/>
    <property type="project" value="TreeGrafter"/>
</dbReference>
<dbReference type="GO" id="GO:0004497">
    <property type="term" value="F:monooxygenase activity"/>
    <property type="evidence" value="ECO:0007669"/>
    <property type="project" value="TreeGrafter"/>
</dbReference>
<accession>A0A6G9AW35</accession>
<protein>
    <submittedName>
        <fullName evidence="2">MSMEG_0569 family flavin-dependent oxidoreductase</fullName>
    </submittedName>
</protein>
<dbReference type="Pfam" id="PF13738">
    <property type="entry name" value="Pyr_redox_3"/>
    <property type="match status" value="1"/>
</dbReference>
<dbReference type="InterPro" id="IPR024000">
    <property type="entry name" value="CHP04046_FMN-dependent"/>
</dbReference>
<gene>
    <name evidence="2" type="ORF">G8759_29595</name>
</gene>